<evidence type="ECO:0000313" key="2">
    <source>
        <dbReference type="EMBL" id="QHU17822.1"/>
    </source>
</evidence>
<protein>
    <recommendedName>
        <fullName evidence="1">Sulfotransferase domain-containing protein</fullName>
    </recommendedName>
</protein>
<sequence length="456" mass="54778">MQSCAYILRGFLYMENWNPVSITGKKYCYTQDIKQYWKYHEKLIDILSKTYNISIYFITYDITPKSYIEWAQKLGSIILIPYYQSSQFTTLYQGLTQIDNYDCYMIHRTDIKYYDDFYDLFDNINMESKVYVLNKEINNLPSDLFFWFSSNKRLLFEKAISSYTIHAHHIHTIIEINYLSKHKVLKVRSKNNLYELPYLNQNKIVLYTIPTSGINCLSNIITLCINKNAKIENASMYIPRLIKDTHIDIYSTHPKHIPYHTFDSNHKCIIMIRNPIDIAICRYFLHHTIKLNDIQESIYHYIMQNLPTIIEEIRYMISFYESNQNNHILLRYEDIYNSFEKTTNNIIQFMKKHSDLILHNKIDIQTIRNKTGFKNIQRRIVHRSMKINIMNDYLKTVQIVEVLKKIPNFIFDLFPELNVKQHSYEKLLISTSNPLYQLNKQSHKNKIKRASNMKWL</sequence>
<dbReference type="GO" id="GO:0008146">
    <property type="term" value="F:sulfotransferase activity"/>
    <property type="evidence" value="ECO:0007669"/>
    <property type="project" value="InterPro"/>
</dbReference>
<dbReference type="InterPro" id="IPR000863">
    <property type="entry name" value="Sulfotransferase_dom"/>
</dbReference>
<dbReference type="InterPro" id="IPR027417">
    <property type="entry name" value="P-loop_NTPase"/>
</dbReference>
<dbReference type="EMBL" id="MN740918">
    <property type="protein sequence ID" value="QHU17822.1"/>
    <property type="molecule type" value="Genomic_DNA"/>
</dbReference>
<feature type="domain" description="Sulfotransferase" evidence="1">
    <location>
        <begin position="231"/>
        <end position="379"/>
    </location>
</feature>
<dbReference type="SUPFAM" id="SSF52540">
    <property type="entry name" value="P-loop containing nucleoside triphosphate hydrolases"/>
    <property type="match status" value="1"/>
</dbReference>
<dbReference type="Pfam" id="PF00685">
    <property type="entry name" value="Sulfotransfer_1"/>
    <property type="match status" value="1"/>
</dbReference>
<reference evidence="2" key="1">
    <citation type="journal article" date="2020" name="Nature">
        <title>Giant virus diversity and host interactions through global metagenomics.</title>
        <authorList>
            <person name="Schulz F."/>
            <person name="Roux S."/>
            <person name="Paez-Espino D."/>
            <person name="Jungbluth S."/>
            <person name="Walsh D.A."/>
            <person name="Denef V.J."/>
            <person name="McMahon K.D."/>
            <person name="Konstantinidis K.T."/>
            <person name="Eloe-Fadrosh E.A."/>
            <person name="Kyrpides N.C."/>
            <person name="Woyke T."/>
        </authorList>
    </citation>
    <scope>NUCLEOTIDE SEQUENCE</scope>
    <source>
        <strain evidence="2">GVMAG-S-3300012919-55</strain>
    </source>
</reference>
<evidence type="ECO:0000259" key="1">
    <source>
        <dbReference type="Pfam" id="PF00685"/>
    </source>
</evidence>
<name>A0A6C0KIJ2_9ZZZZ</name>
<dbReference type="AlphaFoldDB" id="A0A6C0KIJ2"/>
<dbReference type="Gene3D" id="3.40.50.300">
    <property type="entry name" value="P-loop containing nucleotide triphosphate hydrolases"/>
    <property type="match status" value="1"/>
</dbReference>
<organism evidence="2">
    <name type="scientific">viral metagenome</name>
    <dbReference type="NCBI Taxonomy" id="1070528"/>
    <lineage>
        <taxon>unclassified sequences</taxon>
        <taxon>metagenomes</taxon>
        <taxon>organismal metagenomes</taxon>
    </lineage>
</organism>
<proteinExistence type="predicted"/>
<accession>A0A6C0KIJ2</accession>